<dbReference type="VEuPathDB" id="FungiDB:PITG_19014"/>
<organism evidence="1 2">
    <name type="scientific">Phytophthora infestans (strain T30-4)</name>
    <name type="common">Potato late blight agent</name>
    <dbReference type="NCBI Taxonomy" id="403677"/>
    <lineage>
        <taxon>Eukaryota</taxon>
        <taxon>Sar</taxon>
        <taxon>Stramenopiles</taxon>
        <taxon>Oomycota</taxon>
        <taxon>Peronosporomycetes</taxon>
        <taxon>Peronosporales</taxon>
        <taxon>Peronosporaceae</taxon>
        <taxon>Phytophthora</taxon>
    </lineage>
</organism>
<accession>D0NYR9</accession>
<dbReference type="GeneID" id="9477568"/>
<evidence type="ECO:0000313" key="1">
    <source>
        <dbReference type="EMBL" id="EEY68698.1"/>
    </source>
</evidence>
<dbReference type="HOGENOM" id="CLU_3407165_0_0_1"/>
<dbReference type="InParanoid" id="D0NYR9"/>
<dbReference type="AlphaFoldDB" id="D0NYR9"/>
<keyword evidence="2" id="KW-1185">Reference proteome</keyword>
<dbReference type="Proteomes" id="UP000006643">
    <property type="component" value="Unassembled WGS sequence"/>
</dbReference>
<evidence type="ECO:0000313" key="2">
    <source>
        <dbReference type="Proteomes" id="UP000006643"/>
    </source>
</evidence>
<gene>
    <name evidence="1" type="ORF">PITG_19014</name>
</gene>
<dbReference type="EMBL" id="DS028191">
    <property type="protein sequence ID" value="EEY68698.1"/>
    <property type="molecule type" value="Genomic_DNA"/>
</dbReference>
<dbReference type="KEGG" id="pif:PITG_19014"/>
<proteinExistence type="predicted"/>
<protein>
    <submittedName>
        <fullName evidence="1">Uncharacterized protein</fullName>
    </submittedName>
</protein>
<name>D0NYR9_PHYIT</name>
<sequence>MKNYTTDIRSACGELTDTTHLNQTFVEPQF</sequence>
<dbReference type="RefSeq" id="XP_002997504.1">
    <property type="nucleotide sequence ID" value="XM_002997458.1"/>
</dbReference>
<reference evidence="2" key="1">
    <citation type="journal article" date="2009" name="Nature">
        <title>Genome sequence and analysis of the Irish potato famine pathogen Phytophthora infestans.</title>
        <authorList>
            <consortium name="The Broad Institute Genome Sequencing Platform"/>
            <person name="Haas B.J."/>
            <person name="Kamoun S."/>
            <person name="Zody M.C."/>
            <person name="Jiang R.H."/>
            <person name="Handsaker R.E."/>
            <person name="Cano L.M."/>
            <person name="Grabherr M."/>
            <person name="Kodira C.D."/>
            <person name="Raffaele S."/>
            <person name="Torto-Alalibo T."/>
            <person name="Bozkurt T.O."/>
            <person name="Ah-Fong A.M."/>
            <person name="Alvarado L."/>
            <person name="Anderson V.L."/>
            <person name="Armstrong M.R."/>
            <person name="Avrova A."/>
            <person name="Baxter L."/>
            <person name="Beynon J."/>
            <person name="Boevink P.C."/>
            <person name="Bollmann S.R."/>
            <person name="Bos J.I."/>
            <person name="Bulone V."/>
            <person name="Cai G."/>
            <person name="Cakir C."/>
            <person name="Carrington J.C."/>
            <person name="Chawner M."/>
            <person name="Conti L."/>
            <person name="Costanzo S."/>
            <person name="Ewan R."/>
            <person name="Fahlgren N."/>
            <person name="Fischbach M.A."/>
            <person name="Fugelstad J."/>
            <person name="Gilroy E.M."/>
            <person name="Gnerre S."/>
            <person name="Green P.J."/>
            <person name="Grenville-Briggs L.J."/>
            <person name="Griffith J."/>
            <person name="Grunwald N.J."/>
            <person name="Horn K."/>
            <person name="Horner N.R."/>
            <person name="Hu C.H."/>
            <person name="Huitema E."/>
            <person name="Jeong D.H."/>
            <person name="Jones A.M."/>
            <person name="Jones J.D."/>
            <person name="Jones R.W."/>
            <person name="Karlsson E.K."/>
            <person name="Kunjeti S.G."/>
            <person name="Lamour K."/>
            <person name="Liu Z."/>
            <person name="Ma L."/>
            <person name="Maclean D."/>
            <person name="Chibucos M.C."/>
            <person name="McDonald H."/>
            <person name="McWalters J."/>
            <person name="Meijer H.J."/>
            <person name="Morgan W."/>
            <person name="Morris P.F."/>
            <person name="Munro C.A."/>
            <person name="O'Neill K."/>
            <person name="Ospina-Giraldo M."/>
            <person name="Pinzon A."/>
            <person name="Pritchard L."/>
            <person name="Ramsahoye B."/>
            <person name="Ren Q."/>
            <person name="Restrepo S."/>
            <person name="Roy S."/>
            <person name="Sadanandom A."/>
            <person name="Savidor A."/>
            <person name="Schornack S."/>
            <person name="Schwartz D.C."/>
            <person name="Schumann U.D."/>
            <person name="Schwessinger B."/>
            <person name="Seyer L."/>
            <person name="Sharpe T."/>
            <person name="Silvar C."/>
            <person name="Song J."/>
            <person name="Studholme D.J."/>
            <person name="Sykes S."/>
            <person name="Thines M."/>
            <person name="van de Vondervoort P.J."/>
            <person name="Phuntumart V."/>
            <person name="Wawra S."/>
            <person name="Weide R."/>
            <person name="Win J."/>
            <person name="Young C."/>
            <person name="Zhou S."/>
            <person name="Fry W."/>
            <person name="Meyers B.C."/>
            <person name="van West P."/>
            <person name="Ristaino J."/>
            <person name="Govers F."/>
            <person name="Birch P.R."/>
            <person name="Whisson S.C."/>
            <person name="Judelson H.S."/>
            <person name="Nusbaum C."/>
        </authorList>
    </citation>
    <scope>NUCLEOTIDE SEQUENCE [LARGE SCALE GENOMIC DNA]</scope>
    <source>
        <strain evidence="2">T30-4</strain>
    </source>
</reference>